<keyword evidence="2" id="KW-1185">Reference proteome</keyword>
<name>A0ABY4BW82_9MICO</name>
<sequence length="133" mass="14328">MGTALASSDQRPGLRAYEDSVRLPFANLVGDLREILGVRLVAYIGGVKSARMVSAWADGSSEPGEKDRERLRHAFHAAALLRDRYDATTVQSWFKGMNPALGDVAPAQVLRDVEPFEGAPEVIAAAKSFTTIG</sequence>
<organism evidence="1 2">
    <name type="scientific">Agromyces larvae</name>
    <dbReference type="NCBI Taxonomy" id="2929802"/>
    <lineage>
        <taxon>Bacteria</taxon>
        <taxon>Bacillati</taxon>
        <taxon>Actinomycetota</taxon>
        <taxon>Actinomycetes</taxon>
        <taxon>Micrococcales</taxon>
        <taxon>Microbacteriaceae</taxon>
        <taxon>Agromyces</taxon>
    </lineage>
</organism>
<reference evidence="1 2" key="1">
    <citation type="submission" date="2022-03" db="EMBL/GenBank/DDBJ databases">
        <title>Mucilaginibacter sp. isolated from the gut of Protaetia brevitarsis seulensis larvae.</title>
        <authorList>
            <person name="Won M."/>
            <person name="Kim S.-J."/>
            <person name="Kwon S.-W."/>
        </authorList>
    </citation>
    <scope>NUCLEOTIDE SEQUENCE [LARGE SCALE GENOMIC DNA]</scope>
    <source>
        <strain evidence="1 2">CFWR-12</strain>
    </source>
</reference>
<dbReference type="RefSeq" id="WP_243554128.1">
    <property type="nucleotide sequence ID" value="NZ_CP094528.1"/>
</dbReference>
<proteinExistence type="predicted"/>
<evidence type="ECO:0000313" key="1">
    <source>
        <dbReference type="EMBL" id="UOE43164.1"/>
    </source>
</evidence>
<evidence type="ECO:0008006" key="3">
    <source>
        <dbReference type="Google" id="ProtNLM"/>
    </source>
</evidence>
<dbReference type="Proteomes" id="UP000832097">
    <property type="component" value="Chromosome"/>
</dbReference>
<gene>
    <name evidence="1" type="ORF">MTO99_13330</name>
</gene>
<dbReference type="EMBL" id="CP094528">
    <property type="protein sequence ID" value="UOE43164.1"/>
    <property type="molecule type" value="Genomic_DNA"/>
</dbReference>
<accession>A0ABY4BW82</accession>
<protein>
    <recommendedName>
        <fullName evidence="3">Antitoxin Xre/MbcA/ParS-like toxin-binding domain-containing protein</fullName>
    </recommendedName>
</protein>
<evidence type="ECO:0000313" key="2">
    <source>
        <dbReference type="Proteomes" id="UP000832097"/>
    </source>
</evidence>